<keyword evidence="2" id="KW-1185">Reference proteome</keyword>
<dbReference type="Proteomes" id="UP000054928">
    <property type="component" value="Unassembled WGS sequence"/>
</dbReference>
<name>A0A0P1APW1_PLAHL</name>
<dbReference type="AlphaFoldDB" id="A0A0P1APW1"/>
<proteinExistence type="predicted"/>
<dbReference type="EMBL" id="CCYD01000653">
    <property type="protein sequence ID" value="CEG43117.1"/>
    <property type="molecule type" value="Genomic_DNA"/>
</dbReference>
<reference evidence="2" key="1">
    <citation type="submission" date="2014-09" db="EMBL/GenBank/DDBJ databases">
        <authorList>
            <person name="Sharma Rahul"/>
            <person name="Thines Marco"/>
        </authorList>
    </citation>
    <scope>NUCLEOTIDE SEQUENCE [LARGE SCALE GENOMIC DNA]</scope>
</reference>
<protein>
    <submittedName>
        <fullName evidence="1">Uncharacterized protein</fullName>
    </submittedName>
</protein>
<evidence type="ECO:0000313" key="1">
    <source>
        <dbReference type="EMBL" id="CEG43117.1"/>
    </source>
</evidence>
<organism evidence="1 2">
    <name type="scientific">Plasmopara halstedii</name>
    <name type="common">Downy mildew of sunflower</name>
    <dbReference type="NCBI Taxonomy" id="4781"/>
    <lineage>
        <taxon>Eukaryota</taxon>
        <taxon>Sar</taxon>
        <taxon>Stramenopiles</taxon>
        <taxon>Oomycota</taxon>
        <taxon>Peronosporomycetes</taxon>
        <taxon>Peronosporales</taxon>
        <taxon>Peronosporaceae</taxon>
        <taxon>Plasmopara</taxon>
    </lineage>
</organism>
<dbReference type="RefSeq" id="XP_024579486.1">
    <property type="nucleotide sequence ID" value="XM_024729073.1"/>
</dbReference>
<dbReference type="GeneID" id="36408389"/>
<sequence length="80" mass="9507">MDRTILNTFNLPVWSFDRDRIRLKQRESFYLSCTRHHPQIVAISRYLLTSSTSKLLAIQVYKDHTAEVKLQSTLKLLWLT</sequence>
<evidence type="ECO:0000313" key="2">
    <source>
        <dbReference type="Proteomes" id="UP000054928"/>
    </source>
</evidence>
<accession>A0A0P1APW1</accession>